<dbReference type="EMBL" id="JBHSWG010000001">
    <property type="protein sequence ID" value="MFC6760433.1"/>
    <property type="molecule type" value="Genomic_DNA"/>
</dbReference>
<dbReference type="InterPro" id="IPR010090">
    <property type="entry name" value="Phage_tape_meas"/>
</dbReference>
<evidence type="ECO:0000313" key="2">
    <source>
        <dbReference type="EMBL" id="MFC6760433.1"/>
    </source>
</evidence>
<feature type="domain" description="Phage tail tape measure protein" evidence="1">
    <location>
        <begin position="34"/>
        <end position="228"/>
    </location>
</feature>
<organism evidence="2 3">
    <name type="scientific">Sulfitobacter porphyrae</name>
    <dbReference type="NCBI Taxonomy" id="1246864"/>
    <lineage>
        <taxon>Bacteria</taxon>
        <taxon>Pseudomonadati</taxon>
        <taxon>Pseudomonadota</taxon>
        <taxon>Alphaproteobacteria</taxon>
        <taxon>Rhodobacterales</taxon>
        <taxon>Roseobacteraceae</taxon>
        <taxon>Sulfitobacter</taxon>
    </lineage>
</organism>
<reference evidence="3" key="1">
    <citation type="journal article" date="2019" name="Int. J. Syst. Evol. Microbiol.">
        <title>The Global Catalogue of Microorganisms (GCM) 10K type strain sequencing project: providing services to taxonomists for standard genome sequencing and annotation.</title>
        <authorList>
            <consortium name="The Broad Institute Genomics Platform"/>
            <consortium name="The Broad Institute Genome Sequencing Center for Infectious Disease"/>
            <person name="Wu L."/>
            <person name="Ma J."/>
        </authorList>
    </citation>
    <scope>NUCLEOTIDE SEQUENCE [LARGE SCALE GENOMIC DNA]</scope>
    <source>
        <strain evidence="3">CCUG 66188</strain>
    </source>
</reference>
<gene>
    <name evidence="2" type="ORF">ACFQFQ_14550</name>
</gene>
<evidence type="ECO:0000313" key="3">
    <source>
        <dbReference type="Proteomes" id="UP001596353"/>
    </source>
</evidence>
<accession>A0ABW2B6H6</accession>
<name>A0ABW2B6H6_9RHOB</name>
<protein>
    <submittedName>
        <fullName evidence="2">Phage tail tape measure protein</fullName>
    </submittedName>
</protein>
<dbReference type="NCBIfam" id="TIGR01760">
    <property type="entry name" value="tape_meas_TP901"/>
    <property type="match status" value="1"/>
</dbReference>
<keyword evidence="3" id="KW-1185">Reference proteome</keyword>
<comment type="caution">
    <text evidence="2">The sequence shown here is derived from an EMBL/GenBank/DDBJ whole genome shotgun (WGS) entry which is preliminary data.</text>
</comment>
<evidence type="ECO:0000259" key="1">
    <source>
        <dbReference type="Pfam" id="PF10145"/>
    </source>
</evidence>
<proteinExistence type="predicted"/>
<sequence>MGSATAEARAFNAAISETSTLIEGTPRQLAMLEESARSMGVQFGTTGKQQVEAFYQAISAGAGDVRQSAELLEQSNRFAIGGVTSTTIAVDALTTATNAYRDAGLTAAQASDAMFVGIRAGKTTAAELGAALGNVLPIASALNVSFDEVVATTAALTTQGLTTAQSVTGLRAALTAVTGPTKQASDLAAQLGIEFNTAAIESMGLKGFLDQIVVATGGSADAMRALFGSVEATTAVLALAGGGSAQLTAILEQMDGKLGATDSAFQKINQSLDGRLNRSMAALGDIALGLGKTVLPVLVVAMETLAAVTTAVSGNLDVFAVAIGVLAASRIPALIASIRSAVVWLGTMEGLFISGAVASRTLAVAMRLIPGVAVIGALTAITRLYSDHRKAAADAAAATETYAVAKSSLNESLGIYISGRAESARQAAVADAKAMVEAAKATLEYARSKYELSMATNLTSMTDIPAQRLQEMRDAMQRLTEAERDLKAVQNGMFGPFLPEAEAAKLVIDGLSSSTSELTVQTYAVIPSLIELREEYGASAEAMRTILQAQNELAEADAAAGFQTVLASVLTLNDSLGLGADKMALLKSDIEAIGALDTFGQQSRAIAQMAAYIAETSGGVSNMDAATRAVYQSLLNASVEAGVLGQQIAVAEASSNALGAAIARIAPQFALPLWQRTIWQPLLQTSLPRWVGSHPASCVFPPLPLLWQT</sequence>
<dbReference type="Pfam" id="PF10145">
    <property type="entry name" value="PhageMin_Tail"/>
    <property type="match status" value="1"/>
</dbReference>
<dbReference type="Proteomes" id="UP001596353">
    <property type="component" value="Unassembled WGS sequence"/>
</dbReference>